<evidence type="ECO:0000256" key="1">
    <source>
        <dbReference type="ARBA" id="ARBA00007068"/>
    </source>
</evidence>
<comment type="similarity">
    <text evidence="1">Belongs to the peptidase S58 family.</text>
</comment>
<dbReference type="PANTHER" id="PTHR36512">
    <property type="entry name" value="D-AMINOPEPTIDASE"/>
    <property type="match status" value="1"/>
</dbReference>
<sequence>MASPGPSNDLTDVAGLAVGQAEDAAARTGVTVILGDAPVVAAVDVRGGGPGTRETDALAPGGLVERADAVVLAGGSVYGLAAADAVAAKLGAAGRGFALMDMPGVPPSPIVPAAILFDLANGGDKTWGDEPPYRRLGAEAFDAVGGPVTLGRAGAGFGAQAGAHPGGAGSASLVSSDGATVAALACVNSFGSVTMPGCDAYWAWPLEIDGEFGGVRPPAGLAFDPEDWGAAKAEGAPRANTTLAVVATDVALTRDQARRVAVMAQDGLARAIRPAHAPFDGDVVFALSTERRALAEPAAYTVARIGQMAADCLARAIARGVHAARK</sequence>
<name>A0A2U2BXV3_9PROT</name>
<comment type="caution">
    <text evidence="2">The sequence shown here is derived from an EMBL/GenBank/DDBJ whole genome shotgun (WGS) entry which is preliminary data.</text>
</comment>
<accession>A0A2U2BXV3</accession>
<protein>
    <submittedName>
        <fullName evidence="2">Peptidase T4</fullName>
    </submittedName>
</protein>
<keyword evidence="3" id="KW-1185">Reference proteome</keyword>
<dbReference type="InterPro" id="IPR005321">
    <property type="entry name" value="Peptidase_S58_DmpA"/>
</dbReference>
<dbReference type="PANTHER" id="PTHR36512:SF3">
    <property type="entry name" value="BLR5678 PROTEIN"/>
    <property type="match status" value="1"/>
</dbReference>
<dbReference type="CDD" id="cd02252">
    <property type="entry name" value="nylC_like"/>
    <property type="match status" value="1"/>
</dbReference>
<dbReference type="Pfam" id="PF03576">
    <property type="entry name" value="Peptidase_S58"/>
    <property type="match status" value="1"/>
</dbReference>
<dbReference type="SUPFAM" id="SSF56266">
    <property type="entry name" value="DmpA/ArgJ-like"/>
    <property type="match status" value="1"/>
</dbReference>
<dbReference type="OrthoDB" id="9808347at2"/>
<evidence type="ECO:0000313" key="3">
    <source>
        <dbReference type="Proteomes" id="UP000245168"/>
    </source>
</evidence>
<dbReference type="AlphaFoldDB" id="A0A2U2BXV3"/>
<proteinExistence type="inferred from homology"/>
<dbReference type="InterPro" id="IPR016117">
    <property type="entry name" value="ArgJ-like_dom_sf"/>
</dbReference>
<reference evidence="3" key="1">
    <citation type="submission" date="2018-05" db="EMBL/GenBank/DDBJ databases">
        <authorList>
            <person name="Liu B.-T."/>
        </authorList>
    </citation>
    <scope>NUCLEOTIDE SEQUENCE [LARGE SCALE GENOMIC DNA]</scope>
    <source>
        <strain evidence="3">WD6-1</strain>
    </source>
</reference>
<dbReference type="RefSeq" id="WP_109252083.1">
    <property type="nucleotide sequence ID" value="NZ_QEXV01000001.1"/>
</dbReference>
<organism evidence="2 3">
    <name type="scientific">Marinicauda salina</name>
    <dbReference type="NCBI Taxonomy" id="2135793"/>
    <lineage>
        <taxon>Bacteria</taxon>
        <taxon>Pseudomonadati</taxon>
        <taxon>Pseudomonadota</taxon>
        <taxon>Alphaproteobacteria</taxon>
        <taxon>Maricaulales</taxon>
        <taxon>Maricaulaceae</taxon>
        <taxon>Marinicauda</taxon>
    </lineage>
</organism>
<evidence type="ECO:0000313" key="2">
    <source>
        <dbReference type="EMBL" id="PWE18809.1"/>
    </source>
</evidence>
<dbReference type="EMBL" id="QEXV01000001">
    <property type="protein sequence ID" value="PWE18809.1"/>
    <property type="molecule type" value="Genomic_DNA"/>
</dbReference>
<dbReference type="GO" id="GO:0004177">
    <property type="term" value="F:aminopeptidase activity"/>
    <property type="evidence" value="ECO:0007669"/>
    <property type="project" value="TreeGrafter"/>
</dbReference>
<dbReference type="Gene3D" id="3.60.70.12">
    <property type="entry name" value="L-amino peptidase D-ALA esterase/amidase"/>
    <property type="match status" value="1"/>
</dbReference>
<dbReference type="Proteomes" id="UP000245168">
    <property type="component" value="Unassembled WGS sequence"/>
</dbReference>
<gene>
    <name evidence="2" type="ORF">DDZ18_04245</name>
</gene>